<comment type="caution">
    <text evidence="1">The sequence shown here is derived from an EMBL/GenBank/DDBJ whole genome shotgun (WGS) entry which is preliminary data.</text>
</comment>
<dbReference type="EMBL" id="VSSQ01005648">
    <property type="protein sequence ID" value="MPM29942.1"/>
    <property type="molecule type" value="Genomic_DNA"/>
</dbReference>
<reference evidence="1" key="1">
    <citation type="submission" date="2019-08" db="EMBL/GenBank/DDBJ databases">
        <authorList>
            <person name="Kucharzyk K."/>
            <person name="Murdoch R.W."/>
            <person name="Higgins S."/>
            <person name="Loffler F."/>
        </authorList>
    </citation>
    <scope>NUCLEOTIDE SEQUENCE</scope>
</reference>
<evidence type="ECO:0000313" key="1">
    <source>
        <dbReference type="EMBL" id="MPM29942.1"/>
    </source>
</evidence>
<accession>A0A644YMT6</accession>
<name>A0A644YMT6_9ZZZZ</name>
<protein>
    <submittedName>
        <fullName evidence="1">Uncharacterized protein</fullName>
    </submittedName>
</protein>
<proteinExistence type="predicted"/>
<sequence>MRRGAVLEGVQQEAELLLRLFGAETHHLEDALLNVTAVNTDRTSADLNAVADEVVTVRQG</sequence>
<organism evidence="1">
    <name type="scientific">bioreactor metagenome</name>
    <dbReference type="NCBI Taxonomy" id="1076179"/>
    <lineage>
        <taxon>unclassified sequences</taxon>
        <taxon>metagenomes</taxon>
        <taxon>ecological metagenomes</taxon>
    </lineage>
</organism>
<dbReference type="AlphaFoldDB" id="A0A644YMT6"/>
<gene>
    <name evidence="1" type="ORF">SDC9_76484</name>
</gene>